<reference evidence="2" key="1">
    <citation type="journal article" date="2012" name="Nat. Biotechnol.">
        <title>Reference genome sequence of the model plant Setaria.</title>
        <authorList>
            <person name="Bennetzen J.L."/>
            <person name="Schmutz J."/>
            <person name="Wang H."/>
            <person name="Percifield R."/>
            <person name="Hawkins J."/>
            <person name="Pontaroli A.C."/>
            <person name="Estep M."/>
            <person name="Feng L."/>
            <person name="Vaughn J.N."/>
            <person name="Grimwood J."/>
            <person name="Jenkins J."/>
            <person name="Barry K."/>
            <person name="Lindquist E."/>
            <person name="Hellsten U."/>
            <person name="Deshpande S."/>
            <person name="Wang X."/>
            <person name="Wu X."/>
            <person name="Mitros T."/>
            <person name="Triplett J."/>
            <person name="Yang X."/>
            <person name="Ye C.Y."/>
            <person name="Mauro-Herrera M."/>
            <person name="Wang L."/>
            <person name="Li P."/>
            <person name="Sharma M."/>
            <person name="Sharma R."/>
            <person name="Ronald P.C."/>
            <person name="Panaud O."/>
            <person name="Kellogg E.A."/>
            <person name="Brutnell T.P."/>
            <person name="Doust A.N."/>
            <person name="Tuskan G.A."/>
            <person name="Rokhsar D."/>
            <person name="Devos K.M."/>
        </authorList>
    </citation>
    <scope>NUCLEOTIDE SEQUENCE [LARGE SCALE GENOMIC DNA]</scope>
    <source>
        <strain evidence="2">cv. Yugu1</strain>
    </source>
</reference>
<dbReference type="EnsemblPlants" id="KQL00522">
    <property type="protein sequence ID" value="KQL00522"/>
    <property type="gene ID" value="SETIT_0146711mg"/>
</dbReference>
<dbReference type="Gramene" id="KQL00522">
    <property type="protein sequence ID" value="KQL00522"/>
    <property type="gene ID" value="SETIT_0146711mg"/>
</dbReference>
<reference evidence="1" key="2">
    <citation type="submission" date="2018-08" db="UniProtKB">
        <authorList>
            <consortium name="EnsemblPlants"/>
        </authorList>
    </citation>
    <scope>IDENTIFICATION</scope>
    <source>
        <strain evidence="1">Yugu1</strain>
    </source>
</reference>
<evidence type="ECO:0000313" key="2">
    <source>
        <dbReference type="Proteomes" id="UP000004995"/>
    </source>
</evidence>
<protein>
    <submittedName>
        <fullName evidence="1">Uncharacterized protein</fullName>
    </submittedName>
</protein>
<accession>A0A0Q3SQC0</accession>
<dbReference type="Proteomes" id="UP000004995">
    <property type="component" value="Unassembled WGS sequence"/>
</dbReference>
<sequence>MARSSFKLEHPL</sequence>
<dbReference type="Gramene" id="KQL00523">
    <property type="protein sequence ID" value="KQL00523"/>
    <property type="gene ID" value="SETIT_0146711mg"/>
</dbReference>
<keyword evidence="2" id="KW-1185">Reference proteome</keyword>
<evidence type="ECO:0000313" key="1">
    <source>
        <dbReference type="EnsemblPlants" id="KQL00522"/>
    </source>
</evidence>
<organism evidence="1 2">
    <name type="scientific">Setaria italica</name>
    <name type="common">Foxtail millet</name>
    <name type="synonym">Panicum italicum</name>
    <dbReference type="NCBI Taxonomy" id="4555"/>
    <lineage>
        <taxon>Eukaryota</taxon>
        <taxon>Viridiplantae</taxon>
        <taxon>Streptophyta</taxon>
        <taxon>Embryophyta</taxon>
        <taxon>Tracheophyta</taxon>
        <taxon>Spermatophyta</taxon>
        <taxon>Magnoliopsida</taxon>
        <taxon>Liliopsida</taxon>
        <taxon>Poales</taxon>
        <taxon>Poaceae</taxon>
        <taxon>PACMAD clade</taxon>
        <taxon>Panicoideae</taxon>
        <taxon>Panicodae</taxon>
        <taxon>Paniceae</taxon>
        <taxon>Cenchrinae</taxon>
        <taxon>Setaria</taxon>
    </lineage>
</organism>
<name>A0A0Q3SQC0_SETIT</name>
<proteinExistence type="predicted"/>
<dbReference type="EMBL" id="AGNK02003521">
    <property type="status" value="NOT_ANNOTATED_CDS"/>
    <property type="molecule type" value="Genomic_DNA"/>
</dbReference>
<dbReference type="EnsemblPlants" id="KQL00523">
    <property type="protein sequence ID" value="KQL00523"/>
    <property type="gene ID" value="SETIT_0146711mg"/>
</dbReference>